<proteinExistence type="predicted"/>
<organism evidence="1 2">
    <name type="scientific">Halorubrum pallidum</name>
    <dbReference type="NCBI Taxonomy" id="1526114"/>
    <lineage>
        <taxon>Archaea</taxon>
        <taxon>Methanobacteriati</taxon>
        <taxon>Methanobacteriota</taxon>
        <taxon>Stenosarchaea group</taxon>
        <taxon>Halobacteria</taxon>
        <taxon>Halobacteriales</taxon>
        <taxon>Haloferacaceae</taxon>
        <taxon>Halorubrum</taxon>
    </lineage>
</organism>
<dbReference type="Proteomes" id="UP001596274">
    <property type="component" value="Unassembled WGS sequence"/>
</dbReference>
<name>A0ABD5T4S1_9EURY</name>
<dbReference type="NCBIfam" id="TIGR04207">
    <property type="entry name" value="halo_sig_pep"/>
    <property type="match status" value="1"/>
</dbReference>
<comment type="caution">
    <text evidence="1">The sequence shown here is derived from an EMBL/GenBank/DDBJ whole genome shotgun (WGS) entry which is preliminary data.</text>
</comment>
<dbReference type="InterPro" id="IPR006626">
    <property type="entry name" value="PbH1"/>
</dbReference>
<evidence type="ECO:0000313" key="2">
    <source>
        <dbReference type="Proteomes" id="UP001596274"/>
    </source>
</evidence>
<evidence type="ECO:0000313" key="1">
    <source>
        <dbReference type="EMBL" id="MFC6772471.1"/>
    </source>
</evidence>
<gene>
    <name evidence="1" type="ORF">ACFQDD_13275</name>
</gene>
<accession>A0ABD5T4S1</accession>
<reference evidence="1 2" key="1">
    <citation type="journal article" date="2019" name="Int. J. Syst. Evol. Microbiol.">
        <title>The Global Catalogue of Microorganisms (GCM) 10K type strain sequencing project: providing services to taxonomists for standard genome sequencing and annotation.</title>
        <authorList>
            <consortium name="The Broad Institute Genomics Platform"/>
            <consortium name="The Broad Institute Genome Sequencing Center for Infectious Disease"/>
            <person name="Wu L."/>
            <person name="Ma J."/>
        </authorList>
    </citation>
    <scope>NUCLEOTIDE SEQUENCE [LARGE SCALE GENOMIC DNA]</scope>
    <source>
        <strain evidence="1 2">PJ61</strain>
    </source>
</reference>
<dbReference type="SUPFAM" id="SSF51126">
    <property type="entry name" value="Pectin lyase-like"/>
    <property type="match status" value="1"/>
</dbReference>
<dbReference type="InterPro" id="IPR011050">
    <property type="entry name" value="Pectin_lyase_fold/virulence"/>
</dbReference>
<dbReference type="InterPro" id="IPR012334">
    <property type="entry name" value="Pectin_lyas_fold"/>
</dbReference>
<protein>
    <submittedName>
        <fullName evidence="1">Surface glycoprotein</fullName>
    </submittedName>
</protein>
<dbReference type="Gene3D" id="2.160.20.10">
    <property type="entry name" value="Single-stranded right-handed beta-helix, Pectin lyase-like"/>
    <property type="match status" value="1"/>
</dbReference>
<dbReference type="SMART" id="SM00710">
    <property type="entry name" value="PbH1"/>
    <property type="match status" value="5"/>
</dbReference>
<dbReference type="InterPro" id="IPR026452">
    <property type="entry name" value="Surf_glycop_sig_pep"/>
</dbReference>
<sequence>MTGASRRKRAQAVLFAAIMVVSMVAAGVGGLAGSAAALNVDDDTVIVSSSDRIQEGIDNATQNDSIDTVQIEEGEYTLSNSVVIDGSGATGLTVESAGDRSNTTITYEADNGTPAFAADAEGVTIRGLTIERGGESSTVAQGVRVAASSVEVSDNVINSTNNNDQTDNGILVTDQDSNGDPVENNVTGVTLTGNNVNGFPVGIATATQTSEDTVQDLTISSNKLNNNGVGVGFSERDGAAALGDEIDVTGNTLDGNGVGVYIFGDEVPCFAA</sequence>
<dbReference type="EMBL" id="JBHSWT010000824">
    <property type="protein sequence ID" value="MFC6772471.1"/>
    <property type="molecule type" value="Genomic_DNA"/>
</dbReference>
<keyword evidence="2" id="KW-1185">Reference proteome</keyword>
<dbReference type="AlphaFoldDB" id="A0ABD5T4S1"/>